<organism evidence="2 3">
    <name type="scientific">Methanofollis fontis</name>
    <dbReference type="NCBI Taxonomy" id="2052832"/>
    <lineage>
        <taxon>Archaea</taxon>
        <taxon>Methanobacteriati</taxon>
        <taxon>Methanobacteriota</taxon>
        <taxon>Stenosarchaea group</taxon>
        <taxon>Methanomicrobia</taxon>
        <taxon>Methanomicrobiales</taxon>
        <taxon>Methanomicrobiaceae</taxon>
        <taxon>Methanofollis</taxon>
    </lineage>
</organism>
<feature type="transmembrane region" description="Helical" evidence="1">
    <location>
        <begin position="6"/>
        <end position="29"/>
    </location>
</feature>
<keyword evidence="1" id="KW-1133">Transmembrane helix</keyword>
<protein>
    <submittedName>
        <fullName evidence="2">Uncharacterized protein</fullName>
    </submittedName>
</protein>
<keyword evidence="3" id="KW-1185">Reference proteome</keyword>
<evidence type="ECO:0000256" key="1">
    <source>
        <dbReference type="SAM" id="Phobius"/>
    </source>
</evidence>
<sequence length="149" mass="16075">MNEKSLVAVVSVILVAAIVMIPVGIAALLHQAEPYRIVEGEPLREAAEAAGLRVCNVTDTLWNVPGATGGTAYVISDSCTDPDAETIRVEVQAFDSEESRDAALRTYLSQSVGRARPVGSLIVVGQYLVYVEPYDSDLFKRLAPELKKK</sequence>
<dbReference type="AlphaFoldDB" id="A0A483CR68"/>
<keyword evidence="1" id="KW-0472">Membrane</keyword>
<gene>
    <name evidence="2" type="ORF">CUJ86_05025</name>
</gene>
<accession>A0A483CR68</accession>
<evidence type="ECO:0000313" key="2">
    <source>
        <dbReference type="EMBL" id="TAJ44671.1"/>
    </source>
</evidence>
<keyword evidence="1" id="KW-0812">Transmembrane</keyword>
<dbReference type="Proteomes" id="UP000292580">
    <property type="component" value="Unassembled WGS sequence"/>
</dbReference>
<comment type="caution">
    <text evidence="2">The sequence shown here is derived from an EMBL/GenBank/DDBJ whole genome shotgun (WGS) entry which is preliminary data.</text>
</comment>
<proteinExistence type="predicted"/>
<name>A0A483CR68_9EURY</name>
<dbReference type="EMBL" id="PGCL01000002">
    <property type="protein sequence ID" value="TAJ44671.1"/>
    <property type="molecule type" value="Genomic_DNA"/>
</dbReference>
<reference evidence="2 3" key="1">
    <citation type="submission" date="2017-11" db="EMBL/GenBank/DDBJ databases">
        <title>Isolation and Characterization of Methanofollis Species from Methane Seep Offshore SW Taiwan.</title>
        <authorList>
            <person name="Teng N.-H."/>
            <person name="Lai M.-C."/>
            <person name="Chen S.-C."/>
        </authorList>
    </citation>
    <scope>NUCLEOTIDE SEQUENCE [LARGE SCALE GENOMIC DNA]</scope>
    <source>
        <strain evidence="2 3">FWC-SCC2</strain>
    </source>
</reference>
<evidence type="ECO:0000313" key="3">
    <source>
        <dbReference type="Proteomes" id="UP000292580"/>
    </source>
</evidence>
<dbReference type="RefSeq" id="WP_130646465.1">
    <property type="nucleotide sequence ID" value="NZ_PGCL01000002.1"/>
</dbReference>
<dbReference type="OrthoDB" id="111489at2157"/>